<dbReference type="Proteomes" id="UP001569151">
    <property type="component" value="Unassembled WGS sequence"/>
</dbReference>
<protein>
    <submittedName>
        <fullName evidence="1">DUF1289 domain-containing protein</fullName>
    </submittedName>
</protein>
<gene>
    <name evidence="1" type="ORF">ACED39_13090</name>
</gene>
<accession>A0ABV4MJG5</accession>
<name>A0ABV4MJG5_9VIBR</name>
<proteinExistence type="predicted"/>
<dbReference type="Pfam" id="PF06945">
    <property type="entry name" value="DUF1289"/>
    <property type="match status" value="1"/>
</dbReference>
<keyword evidence="2" id="KW-1185">Reference proteome</keyword>
<comment type="caution">
    <text evidence="1">The sequence shown here is derived from an EMBL/GenBank/DDBJ whole genome shotgun (WGS) entry which is preliminary data.</text>
</comment>
<reference evidence="1 2" key="1">
    <citation type="submission" date="2024-06" db="EMBL/GenBank/DDBJ databases">
        <authorList>
            <person name="Steensen K."/>
            <person name="Seneca J."/>
            <person name="Bartlau N."/>
            <person name="Yu A.X."/>
            <person name="Polz M.F."/>
        </authorList>
    </citation>
    <scope>NUCLEOTIDE SEQUENCE [LARGE SCALE GENOMIC DNA]</scope>
    <source>
        <strain evidence="1 2">1F146</strain>
    </source>
</reference>
<dbReference type="InterPro" id="IPR010710">
    <property type="entry name" value="DUF1289"/>
</dbReference>
<evidence type="ECO:0000313" key="1">
    <source>
        <dbReference type="EMBL" id="MEZ8209717.1"/>
    </source>
</evidence>
<evidence type="ECO:0000313" key="2">
    <source>
        <dbReference type="Proteomes" id="UP001569151"/>
    </source>
</evidence>
<dbReference type="RefSeq" id="WP_371719914.1">
    <property type="nucleotide sequence ID" value="NZ_JBGOOF010000034.1"/>
</dbReference>
<dbReference type="EMBL" id="JBGOOS010000017">
    <property type="protein sequence ID" value="MEZ8209717.1"/>
    <property type="molecule type" value="Genomic_DNA"/>
</dbReference>
<sequence>MGCGRSREERYLWHQLTEIKQREILERLPNEPLCLKSDN</sequence>
<organism evidence="1 2">
    <name type="scientific">Vibrio bivalvicida</name>
    <dbReference type="NCBI Taxonomy" id="1276888"/>
    <lineage>
        <taxon>Bacteria</taxon>
        <taxon>Pseudomonadati</taxon>
        <taxon>Pseudomonadota</taxon>
        <taxon>Gammaproteobacteria</taxon>
        <taxon>Vibrionales</taxon>
        <taxon>Vibrionaceae</taxon>
        <taxon>Vibrio</taxon>
        <taxon>Vibrio oreintalis group</taxon>
    </lineage>
</organism>